<dbReference type="AlphaFoldDB" id="A0A856MKC8"/>
<evidence type="ECO:0000313" key="3">
    <source>
        <dbReference type="Proteomes" id="UP000503129"/>
    </source>
</evidence>
<evidence type="ECO:0008006" key="4">
    <source>
        <dbReference type="Google" id="ProtNLM"/>
    </source>
</evidence>
<keyword evidence="1" id="KW-0732">Signal</keyword>
<gene>
    <name evidence="2" type="ORF">DP114_26605</name>
</gene>
<keyword evidence="3" id="KW-1185">Reference proteome</keyword>
<organism evidence="2 3">
    <name type="scientific">Brasilonema sennae CENA114</name>
    <dbReference type="NCBI Taxonomy" id="415709"/>
    <lineage>
        <taxon>Bacteria</taxon>
        <taxon>Bacillati</taxon>
        <taxon>Cyanobacteriota</taxon>
        <taxon>Cyanophyceae</taxon>
        <taxon>Nostocales</taxon>
        <taxon>Scytonemataceae</taxon>
        <taxon>Brasilonema</taxon>
        <taxon>Bromeliae group (in: Brasilonema)</taxon>
    </lineage>
</organism>
<dbReference type="PROSITE" id="PS51257">
    <property type="entry name" value="PROKAR_LIPOPROTEIN"/>
    <property type="match status" value="1"/>
</dbReference>
<proteinExistence type="predicted"/>
<dbReference type="KEGG" id="bsen:DP114_26605"/>
<protein>
    <recommendedName>
        <fullName evidence="4">Lipoprotein</fullName>
    </recommendedName>
</protein>
<evidence type="ECO:0000313" key="2">
    <source>
        <dbReference type="EMBL" id="QDL11002.1"/>
    </source>
</evidence>
<sequence length="92" mass="9758">MLNENRFLLMSLAIAGLALGGCPASAEGSDREARDITVTCTSTVAYDVGACQILANARCDGERAQLRGVLSSTFLPANKLYQNTARYRCLGA</sequence>
<accession>A0A856MKC8</accession>
<dbReference type="Proteomes" id="UP000503129">
    <property type="component" value="Chromosome"/>
</dbReference>
<dbReference type="EMBL" id="CP030118">
    <property type="protein sequence ID" value="QDL11002.1"/>
    <property type="molecule type" value="Genomic_DNA"/>
</dbReference>
<feature type="chain" id="PRO_5032775569" description="Lipoprotein" evidence="1">
    <location>
        <begin position="27"/>
        <end position="92"/>
    </location>
</feature>
<name>A0A856MKC8_9CYAN</name>
<evidence type="ECO:0000256" key="1">
    <source>
        <dbReference type="SAM" id="SignalP"/>
    </source>
</evidence>
<reference evidence="2 3" key="1">
    <citation type="submission" date="2018-06" db="EMBL/GenBank/DDBJ databases">
        <title>Comparative genomics of Brasilonema spp. strains.</title>
        <authorList>
            <person name="Alvarenga D.O."/>
            <person name="Fiore M.F."/>
            <person name="Varani A.M."/>
        </authorList>
    </citation>
    <scope>NUCLEOTIDE SEQUENCE [LARGE SCALE GENOMIC DNA]</scope>
    <source>
        <strain evidence="2 3">CENA114</strain>
    </source>
</reference>
<feature type="signal peptide" evidence="1">
    <location>
        <begin position="1"/>
        <end position="26"/>
    </location>
</feature>